<feature type="transmembrane region" description="Helical" evidence="1">
    <location>
        <begin position="23"/>
        <end position="47"/>
    </location>
</feature>
<protein>
    <submittedName>
        <fullName evidence="2">Uncharacterized protein</fullName>
    </submittedName>
</protein>
<keyword evidence="3" id="KW-1185">Reference proteome</keyword>
<dbReference type="GeneID" id="98612005"/>
<accession>Q21P12</accession>
<gene>
    <name evidence="2" type="ordered locus">Sde_0303</name>
</gene>
<evidence type="ECO:0000313" key="2">
    <source>
        <dbReference type="EMBL" id="ABD79567.1"/>
    </source>
</evidence>
<dbReference type="RefSeq" id="WP_011466791.1">
    <property type="nucleotide sequence ID" value="NC_007912.1"/>
</dbReference>
<organism evidence="2 3">
    <name type="scientific">Saccharophagus degradans (strain 2-40 / ATCC 43961 / DSM 17024)</name>
    <dbReference type="NCBI Taxonomy" id="203122"/>
    <lineage>
        <taxon>Bacteria</taxon>
        <taxon>Pseudomonadati</taxon>
        <taxon>Pseudomonadota</taxon>
        <taxon>Gammaproteobacteria</taxon>
        <taxon>Cellvibrionales</taxon>
        <taxon>Cellvibrionaceae</taxon>
        <taxon>Saccharophagus</taxon>
    </lineage>
</organism>
<dbReference type="KEGG" id="sde:Sde_0303"/>
<evidence type="ECO:0000313" key="3">
    <source>
        <dbReference type="Proteomes" id="UP000001947"/>
    </source>
</evidence>
<keyword evidence="1" id="KW-1133">Transmembrane helix</keyword>
<reference evidence="2 3" key="1">
    <citation type="journal article" date="2008" name="PLoS Genet.">
        <title>Complete genome sequence of the complex carbohydrate-degrading marine bacterium, Saccharophagus degradans strain 2-40 T.</title>
        <authorList>
            <person name="Weiner R.M."/>
            <person name="Taylor L.E.II."/>
            <person name="Henrissat B."/>
            <person name="Hauser L."/>
            <person name="Land M."/>
            <person name="Coutinho P.M."/>
            <person name="Rancurel C."/>
            <person name="Saunders E.H."/>
            <person name="Longmire A.G."/>
            <person name="Zhang H."/>
            <person name="Bayer E.A."/>
            <person name="Gilbert H.J."/>
            <person name="Larimer F."/>
            <person name="Zhulin I.B."/>
            <person name="Ekborg N.A."/>
            <person name="Lamed R."/>
            <person name="Richardson P.M."/>
            <person name="Borovok I."/>
            <person name="Hutcheson S."/>
        </authorList>
    </citation>
    <scope>NUCLEOTIDE SEQUENCE [LARGE SCALE GENOMIC DNA]</scope>
    <source>
        <strain evidence="3">2-40 / ATCC 43961 / DSM 17024</strain>
    </source>
</reference>
<dbReference type="EMBL" id="CP000282">
    <property type="protein sequence ID" value="ABD79567.1"/>
    <property type="molecule type" value="Genomic_DNA"/>
</dbReference>
<feature type="transmembrane region" description="Helical" evidence="1">
    <location>
        <begin position="92"/>
        <end position="123"/>
    </location>
</feature>
<sequence length="127" mass="13541">MLYALLTSVSDDEPDEEDTVLDWLYYINSLFGCVALICVSILFYQILDSVVGKWSFIVLAAYALIFVTVTIFEELSDGIKILRGDTDSDEQGGVIANLIGCGISLACAATGGAIAIVGVLRILPTLG</sequence>
<dbReference type="Proteomes" id="UP000001947">
    <property type="component" value="Chromosome"/>
</dbReference>
<keyword evidence="1" id="KW-0472">Membrane</keyword>
<dbReference type="AlphaFoldDB" id="Q21P12"/>
<feature type="transmembrane region" description="Helical" evidence="1">
    <location>
        <begin position="54"/>
        <end position="72"/>
    </location>
</feature>
<keyword evidence="1" id="KW-0812">Transmembrane</keyword>
<dbReference type="HOGENOM" id="CLU_1968947_0_0_6"/>
<evidence type="ECO:0000256" key="1">
    <source>
        <dbReference type="SAM" id="Phobius"/>
    </source>
</evidence>
<proteinExistence type="predicted"/>
<name>Q21P12_SACD2</name>